<dbReference type="PROSITE" id="PS51186">
    <property type="entry name" value="GNAT"/>
    <property type="match status" value="1"/>
</dbReference>
<dbReference type="SUPFAM" id="SSF55729">
    <property type="entry name" value="Acyl-CoA N-acyltransferases (Nat)"/>
    <property type="match status" value="1"/>
</dbReference>
<proteinExistence type="predicted"/>
<protein>
    <submittedName>
        <fullName evidence="3">Uncharacterized protein LOC117564726</fullName>
    </submittedName>
</protein>
<dbReference type="Proteomes" id="UP000515160">
    <property type="component" value="Chromosome 2L"/>
</dbReference>
<dbReference type="InterPro" id="IPR016181">
    <property type="entry name" value="Acyl_CoA_acyltransferase"/>
</dbReference>
<name>A0A6P8W7A1_DROAB</name>
<evidence type="ECO:0000259" key="1">
    <source>
        <dbReference type="PROSITE" id="PS51186"/>
    </source>
</evidence>
<dbReference type="RefSeq" id="XP_034099501.1">
    <property type="nucleotide sequence ID" value="XM_034243610.2"/>
</dbReference>
<feature type="domain" description="N-acetyltransferase" evidence="1">
    <location>
        <begin position="163"/>
        <end position="290"/>
    </location>
</feature>
<dbReference type="InterPro" id="IPR000182">
    <property type="entry name" value="GNAT_dom"/>
</dbReference>
<dbReference type="PANTHER" id="PTHR20958">
    <property type="entry name" value="GLYCINE N-ACYLTRANSFERASE-LIKE PROTEIN"/>
    <property type="match status" value="1"/>
</dbReference>
<accession>A0A6P8W7A1</accession>
<dbReference type="InterPro" id="IPR053225">
    <property type="entry name" value="Acyl-CoA_N-acyltransferase"/>
</dbReference>
<dbReference type="AlphaFoldDB" id="A0A6P8W7A1"/>
<dbReference type="GeneID" id="117564726"/>
<keyword evidence="2" id="KW-1185">Reference proteome</keyword>
<gene>
    <name evidence="3" type="primary">LOC117564726</name>
</gene>
<evidence type="ECO:0000313" key="2">
    <source>
        <dbReference type="Proteomes" id="UP000515160"/>
    </source>
</evidence>
<dbReference type="InterPro" id="IPR013653">
    <property type="entry name" value="GCN5-like_dom"/>
</dbReference>
<dbReference type="Pfam" id="PF08445">
    <property type="entry name" value="FR47"/>
    <property type="match status" value="1"/>
</dbReference>
<dbReference type="Gene3D" id="3.40.630.30">
    <property type="match status" value="2"/>
</dbReference>
<organism evidence="2 3">
    <name type="scientific">Drosophila albomicans</name>
    <name type="common">Fruit fly</name>
    <dbReference type="NCBI Taxonomy" id="7291"/>
    <lineage>
        <taxon>Eukaryota</taxon>
        <taxon>Metazoa</taxon>
        <taxon>Ecdysozoa</taxon>
        <taxon>Arthropoda</taxon>
        <taxon>Hexapoda</taxon>
        <taxon>Insecta</taxon>
        <taxon>Pterygota</taxon>
        <taxon>Neoptera</taxon>
        <taxon>Endopterygota</taxon>
        <taxon>Diptera</taxon>
        <taxon>Brachycera</taxon>
        <taxon>Muscomorpha</taxon>
        <taxon>Ephydroidea</taxon>
        <taxon>Drosophilidae</taxon>
        <taxon>Drosophila</taxon>
    </lineage>
</organism>
<sequence length="290" mass="33277">MTTPLNVINSHCPLIEITPNNWEILLDIYSSKRIEPNGYNLIKNFIKWIEKNPELDIKCYSLDEDWKTDGTFIMIVNHGTAQKFVYFNTLSENLDRLIKLLFGYTTNAKAYYFLYGYGERLKPTIDENMQIFGHTQLDTLQTIWYRANKEVVTTFSIEPPSGISLRTLETADAEIVNELWPHRAERTIEFVKHLIDHNISIGACDSNGKLIAWCLRLPLGSLGMLHVVASQRRLGLGSLMVRCLSKKIAEHNDEVLASVVPENMPSREMFEKLGFRQIDNVYWTSGSATK</sequence>
<evidence type="ECO:0000313" key="3">
    <source>
        <dbReference type="RefSeq" id="XP_034099501.1"/>
    </source>
</evidence>
<dbReference type="PANTHER" id="PTHR20958:SF10">
    <property type="entry name" value="GH05617P-RELATED"/>
    <property type="match status" value="1"/>
</dbReference>
<reference evidence="3" key="1">
    <citation type="submission" date="2025-08" db="UniProtKB">
        <authorList>
            <consortium name="RefSeq"/>
        </authorList>
    </citation>
    <scope>IDENTIFICATION</scope>
    <source>
        <strain evidence="3">15112-1751.03</strain>
        <tissue evidence="3">Whole Adult</tissue>
    </source>
</reference>
<dbReference type="OrthoDB" id="7305308at2759"/>
<dbReference type="GO" id="GO:0016747">
    <property type="term" value="F:acyltransferase activity, transferring groups other than amino-acyl groups"/>
    <property type="evidence" value="ECO:0007669"/>
    <property type="project" value="InterPro"/>
</dbReference>